<evidence type="ECO:0000256" key="2">
    <source>
        <dbReference type="ARBA" id="ARBA00022741"/>
    </source>
</evidence>
<dbReference type="InterPro" id="IPR009000">
    <property type="entry name" value="Transl_B-barrel_sf"/>
</dbReference>
<dbReference type="Pfam" id="PF00009">
    <property type="entry name" value="GTP_EFTU"/>
    <property type="match status" value="1"/>
</dbReference>
<dbReference type="CDD" id="cd16268">
    <property type="entry name" value="EF2_II"/>
    <property type="match status" value="1"/>
</dbReference>
<dbReference type="PANTHER" id="PTHR42908">
    <property type="entry name" value="TRANSLATION ELONGATION FACTOR-RELATED"/>
    <property type="match status" value="1"/>
</dbReference>
<dbReference type="InterPro" id="IPR027417">
    <property type="entry name" value="P-loop_NTPase"/>
</dbReference>
<dbReference type="CDD" id="cd04096">
    <property type="entry name" value="eEF2_snRNP_like_C"/>
    <property type="match status" value="1"/>
</dbReference>
<evidence type="ECO:0000256" key="3">
    <source>
        <dbReference type="ARBA" id="ARBA00022801"/>
    </source>
</evidence>
<dbReference type="SUPFAM" id="SSF52540">
    <property type="entry name" value="P-loop containing nucleoside triphosphate hydrolases"/>
    <property type="match status" value="1"/>
</dbReference>
<dbReference type="Pfam" id="PF00679">
    <property type="entry name" value="EFG_C"/>
    <property type="match status" value="1"/>
</dbReference>
<dbReference type="Gene3D" id="2.40.30.10">
    <property type="entry name" value="Translation factors"/>
    <property type="match status" value="1"/>
</dbReference>
<dbReference type="GO" id="GO:0003924">
    <property type="term" value="F:GTPase activity"/>
    <property type="evidence" value="ECO:0007669"/>
    <property type="project" value="InterPro"/>
</dbReference>
<dbReference type="Gene3D" id="3.30.70.240">
    <property type="match status" value="1"/>
</dbReference>
<reference evidence="8" key="1">
    <citation type="submission" date="2025-08" db="UniProtKB">
        <authorList>
            <consortium name="Ensembl"/>
        </authorList>
    </citation>
    <scope>IDENTIFICATION</scope>
</reference>
<dbReference type="FunFam" id="2.40.30.10:FF:000066">
    <property type="entry name" value="Elongation factor Tu GTP-binding domain-containing protein 1"/>
    <property type="match status" value="1"/>
</dbReference>
<keyword evidence="1" id="KW-0690">Ribosome biogenesis</keyword>
<dbReference type="SUPFAM" id="SSF50447">
    <property type="entry name" value="Translation proteins"/>
    <property type="match status" value="1"/>
</dbReference>
<dbReference type="InterPro" id="IPR020568">
    <property type="entry name" value="Ribosomal_Su5_D2-typ_SF"/>
</dbReference>
<proteinExistence type="predicted"/>
<dbReference type="FunFam" id="3.90.1430.10:FF:000002">
    <property type="entry name" value="Elongation factor like GTPase 1"/>
    <property type="match status" value="1"/>
</dbReference>
<name>A0A8C1U9J4_CYPCA</name>
<evidence type="ECO:0000313" key="9">
    <source>
        <dbReference type="Proteomes" id="UP000694700"/>
    </source>
</evidence>
<dbReference type="GO" id="GO:0042256">
    <property type="term" value="P:cytosolic ribosome assembly"/>
    <property type="evidence" value="ECO:0007669"/>
    <property type="project" value="TreeGrafter"/>
</dbReference>
<evidence type="ECO:0000256" key="5">
    <source>
        <dbReference type="ARBA" id="ARBA00081809"/>
    </source>
</evidence>
<dbReference type="SUPFAM" id="SSF54980">
    <property type="entry name" value="EF-G C-terminal domain-like"/>
    <property type="match status" value="2"/>
</dbReference>
<dbReference type="PANTHER" id="PTHR42908:SF3">
    <property type="entry name" value="ELONGATION FACTOR-LIKE GTPASE 1"/>
    <property type="match status" value="1"/>
</dbReference>
<feature type="compositionally biased region" description="Basic and acidic residues" evidence="6">
    <location>
        <begin position="279"/>
        <end position="291"/>
    </location>
</feature>
<dbReference type="GO" id="GO:0005525">
    <property type="term" value="F:GTP binding"/>
    <property type="evidence" value="ECO:0007669"/>
    <property type="project" value="UniProtKB-KW"/>
</dbReference>
<dbReference type="Gene3D" id="3.30.70.870">
    <property type="entry name" value="Elongation Factor G (Translational Gtpase), domain 3"/>
    <property type="match status" value="1"/>
</dbReference>
<dbReference type="InterPro" id="IPR000795">
    <property type="entry name" value="T_Tr_GTP-bd_dom"/>
</dbReference>
<keyword evidence="2" id="KW-0547">Nucleotide-binding</keyword>
<dbReference type="GO" id="GO:0005829">
    <property type="term" value="C:cytosol"/>
    <property type="evidence" value="ECO:0007669"/>
    <property type="project" value="TreeGrafter"/>
</dbReference>
<feature type="region of interest" description="Disordered" evidence="6">
    <location>
        <begin position="731"/>
        <end position="774"/>
    </location>
</feature>
<dbReference type="Gene3D" id="3.30.230.10">
    <property type="match status" value="1"/>
</dbReference>
<dbReference type="Pfam" id="PF14492">
    <property type="entry name" value="EFG_III"/>
    <property type="match status" value="1"/>
</dbReference>
<dbReference type="InterPro" id="IPR014721">
    <property type="entry name" value="Ribsml_uS5_D2-typ_fold_subgr"/>
</dbReference>
<dbReference type="AlphaFoldDB" id="A0A8C1U9J4"/>
<accession>A0A8C1U9J4</accession>
<feature type="domain" description="Elongation factor EFG" evidence="7">
    <location>
        <begin position="808"/>
        <end position="897"/>
    </location>
</feature>
<keyword evidence="4" id="KW-0342">GTP-binding</keyword>
<feature type="compositionally biased region" description="Low complexity" evidence="6">
    <location>
        <begin position="760"/>
        <end position="770"/>
    </location>
</feature>
<sequence length="949" mass="106023">MGHTSLEKIIALQKKTPHIRNLCILAHVDHGKTTLADCLVASNGIISSRLAGKVSGPTENYQLLKANNSLKMFSFIIFFYYCIHQFAEMYSQKMGIRSSVLLKTLWGDFYLNAKAKKIMKGAQSKGKKPLFVQLVLDNIWSMYDAVVTRRDKEKVEKMVTSLGLKVMSRDLRHSDPKVLLSAICSQWLPVSQAVLSMVCEKLPSPAEISAERVEKLMSVGARRFDSLPEQTQELKKAFLDCSADETAPVIVFVSKMFAVDSKALPQNKQRPLTQEEIAQRREQARQRHAERQAANQSAESPGAGCIATPINRCITEALSVKTAVEEDNKEHFVAFARVYSGVLRKGQKVFVLGPKYDPSLALRLPEGCSAADVLPSVPHMACCTVDSLYLLMGRELEELDEVPTGNVLGIGGMEEFILKSATISTSPSCPPFTPLNFEATPIVRVAVEPKHPSEMPKLVRGMRLLNQADPCAEVLIQETGEHVLVTAGEVHLQRCLDDLRERFAKIEISASKPIIPFRETVIRPPKVDMVNEDMGKQQKVAVIHQVKEEQTKYPEGVQVDSTGLVTLTTPNKMATVGVRAIPLPEEVTRLLEDNVELIRTMEQFSLFAWEDKTLDINQKILENIQEFKVKLESNLQGRKWRGAVERIWAFGPRRCGPNILLNSVEGYRRPSVWQCLEREKETEKAEIRDFDNSIASGFQLATLSGPMCEEPLMGVCFSVETWDMKLSAPLAQQDSIDEDSQTAEPNIDNQNESSDTHETNASSASSNRSRSGAEATGSSVDCYGPFSGQLIAAMKEACRYAFQAKPQRLMAAMYTCEIMATAEVLGRVYAVLSKREGRVLQEEMKEGTDMFIIKAVLPVAESFGFADEIRKRTSGLASPQLVFSHWEVISSDPFWVPTTEEEYLHFGEKADSSNQALKYMNAVRRRKGLYVEEKIVEHAEKQRTLSKNK</sequence>
<dbReference type="Pfam" id="PF25118">
    <property type="entry name" value="EFL1"/>
    <property type="match status" value="1"/>
</dbReference>
<dbReference type="FunFam" id="3.30.70.240:FF:000006">
    <property type="entry name" value="Elongation factor like GTPase 1"/>
    <property type="match status" value="1"/>
</dbReference>
<dbReference type="Ensembl" id="ENSCCRT00015034782.1">
    <property type="protein sequence ID" value="ENSCCRP00015033617.1"/>
    <property type="gene ID" value="ENSCCRG00015012917.1"/>
</dbReference>
<evidence type="ECO:0000256" key="1">
    <source>
        <dbReference type="ARBA" id="ARBA00022517"/>
    </source>
</evidence>
<evidence type="ECO:0000256" key="4">
    <source>
        <dbReference type="ARBA" id="ARBA00023134"/>
    </source>
</evidence>
<dbReference type="CDD" id="cd16261">
    <property type="entry name" value="EF2_snRNP_III"/>
    <property type="match status" value="1"/>
</dbReference>
<dbReference type="GO" id="GO:1990904">
    <property type="term" value="C:ribonucleoprotein complex"/>
    <property type="evidence" value="ECO:0007669"/>
    <property type="project" value="TreeGrafter"/>
</dbReference>
<organism evidence="8 9">
    <name type="scientific">Cyprinus carpio</name>
    <name type="common">Common carp</name>
    <dbReference type="NCBI Taxonomy" id="7962"/>
    <lineage>
        <taxon>Eukaryota</taxon>
        <taxon>Metazoa</taxon>
        <taxon>Chordata</taxon>
        <taxon>Craniata</taxon>
        <taxon>Vertebrata</taxon>
        <taxon>Euteleostomi</taxon>
        <taxon>Actinopterygii</taxon>
        <taxon>Neopterygii</taxon>
        <taxon>Teleostei</taxon>
        <taxon>Ostariophysi</taxon>
        <taxon>Cypriniformes</taxon>
        <taxon>Cyprinidae</taxon>
        <taxon>Cyprininae</taxon>
        <taxon>Cyprinus</taxon>
    </lineage>
</organism>
<protein>
    <recommendedName>
        <fullName evidence="5">Elongation factor-like 1</fullName>
    </recommendedName>
</protein>
<feature type="compositionally biased region" description="Polar residues" evidence="6">
    <location>
        <begin position="742"/>
        <end position="753"/>
    </location>
</feature>
<dbReference type="InterPro" id="IPR056752">
    <property type="entry name" value="EFL1"/>
</dbReference>
<dbReference type="InterPro" id="IPR035647">
    <property type="entry name" value="EFG_III/V"/>
</dbReference>
<dbReference type="InterPro" id="IPR041095">
    <property type="entry name" value="EFG_II"/>
</dbReference>
<keyword evidence="3" id="KW-0378">Hydrolase</keyword>
<dbReference type="SMART" id="SM00838">
    <property type="entry name" value="EFG_C"/>
    <property type="match status" value="1"/>
</dbReference>
<dbReference type="Gene3D" id="3.40.50.300">
    <property type="entry name" value="P-loop containing nucleotide triphosphate hydrolases"/>
    <property type="match status" value="1"/>
</dbReference>
<dbReference type="InterPro" id="IPR000640">
    <property type="entry name" value="EFG_V-like"/>
</dbReference>
<dbReference type="SUPFAM" id="SSF54211">
    <property type="entry name" value="Ribosomal protein S5 domain 2-like"/>
    <property type="match status" value="1"/>
</dbReference>
<dbReference type="FunFam" id="3.30.230.10:FF:000201">
    <property type="entry name" value="Elongation factor like GTPase 1"/>
    <property type="match status" value="1"/>
</dbReference>
<dbReference type="Proteomes" id="UP000694700">
    <property type="component" value="Unplaced"/>
</dbReference>
<dbReference type="GO" id="GO:0043022">
    <property type="term" value="F:ribosome binding"/>
    <property type="evidence" value="ECO:0007669"/>
    <property type="project" value="TreeGrafter"/>
</dbReference>
<feature type="region of interest" description="Disordered" evidence="6">
    <location>
        <begin position="279"/>
        <end position="302"/>
    </location>
</feature>
<dbReference type="Gene3D" id="3.90.1430.10">
    <property type="entry name" value="Yeast translation eEF2 (G' domain)"/>
    <property type="match status" value="1"/>
</dbReference>
<evidence type="ECO:0000313" key="8">
    <source>
        <dbReference type="Ensembl" id="ENSCCRP00015033617.1"/>
    </source>
</evidence>
<evidence type="ECO:0000259" key="7">
    <source>
        <dbReference type="SMART" id="SM00838"/>
    </source>
</evidence>
<dbReference type="CDD" id="cd01681">
    <property type="entry name" value="aeEF2_snRNP_like_IV"/>
    <property type="match status" value="1"/>
</dbReference>
<dbReference type="FunFam" id="3.30.70.870:FF:000002">
    <property type="entry name" value="Translation elongation factor 2"/>
    <property type="match status" value="1"/>
</dbReference>
<evidence type="ECO:0000256" key="6">
    <source>
        <dbReference type="SAM" id="MobiDB-lite"/>
    </source>
</evidence>